<dbReference type="EMBL" id="JAEVFJ010000016">
    <property type="protein sequence ID" value="KAH8100283.1"/>
    <property type="molecule type" value="Genomic_DNA"/>
</dbReference>
<proteinExistence type="inferred from homology"/>
<name>A0A8K0UNX9_9AGAR</name>
<dbReference type="InterPro" id="IPR024652">
    <property type="entry name" value="Trichodiene_synth"/>
</dbReference>
<organism evidence="3 4">
    <name type="scientific">Cristinia sonorae</name>
    <dbReference type="NCBI Taxonomy" id="1940300"/>
    <lineage>
        <taxon>Eukaryota</taxon>
        <taxon>Fungi</taxon>
        <taxon>Dikarya</taxon>
        <taxon>Basidiomycota</taxon>
        <taxon>Agaricomycotina</taxon>
        <taxon>Agaricomycetes</taxon>
        <taxon>Agaricomycetidae</taxon>
        <taxon>Agaricales</taxon>
        <taxon>Pleurotineae</taxon>
        <taxon>Stephanosporaceae</taxon>
        <taxon>Cristinia</taxon>
    </lineage>
</organism>
<dbReference type="OrthoDB" id="2998174at2759"/>
<evidence type="ECO:0000313" key="4">
    <source>
        <dbReference type="Proteomes" id="UP000813824"/>
    </source>
</evidence>
<reference evidence="3" key="1">
    <citation type="journal article" date="2021" name="New Phytol.">
        <title>Evolutionary innovations through gain and loss of genes in the ectomycorrhizal Boletales.</title>
        <authorList>
            <person name="Wu G."/>
            <person name="Miyauchi S."/>
            <person name="Morin E."/>
            <person name="Kuo A."/>
            <person name="Drula E."/>
            <person name="Varga T."/>
            <person name="Kohler A."/>
            <person name="Feng B."/>
            <person name="Cao Y."/>
            <person name="Lipzen A."/>
            <person name="Daum C."/>
            <person name="Hundley H."/>
            <person name="Pangilinan J."/>
            <person name="Johnson J."/>
            <person name="Barry K."/>
            <person name="LaButti K."/>
            <person name="Ng V."/>
            <person name="Ahrendt S."/>
            <person name="Min B."/>
            <person name="Choi I.G."/>
            <person name="Park H."/>
            <person name="Plett J.M."/>
            <person name="Magnuson J."/>
            <person name="Spatafora J.W."/>
            <person name="Nagy L.G."/>
            <person name="Henrissat B."/>
            <person name="Grigoriev I.V."/>
            <person name="Yang Z.L."/>
            <person name="Xu J."/>
            <person name="Martin F.M."/>
        </authorList>
    </citation>
    <scope>NUCLEOTIDE SEQUENCE</scope>
    <source>
        <strain evidence="3">KKN 215</strain>
    </source>
</reference>
<dbReference type="AlphaFoldDB" id="A0A8K0UNX9"/>
<evidence type="ECO:0000256" key="1">
    <source>
        <dbReference type="ARBA" id="ARBA00007946"/>
    </source>
</evidence>
<dbReference type="SUPFAM" id="SSF48576">
    <property type="entry name" value="Terpenoid synthases"/>
    <property type="match status" value="1"/>
</dbReference>
<keyword evidence="2" id="KW-0456">Lyase</keyword>
<dbReference type="Pfam" id="PF06330">
    <property type="entry name" value="TRI5"/>
    <property type="match status" value="1"/>
</dbReference>
<accession>A0A8K0UNX9</accession>
<comment type="similarity">
    <text evidence="1">Belongs to the trichodiene synthase family.</text>
</comment>
<dbReference type="Gene3D" id="1.10.600.10">
    <property type="entry name" value="Farnesyl Diphosphate Synthase"/>
    <property type="match status" value="1"/>
</dbReference>
<keyword evidence="4" id="KW-1185">Reference proteome</keyword>
<gene>
    <name evidence="3" type="ORF">BXZ70DRAFT_1008303</name>
</gene>
<dbReference type="InterPro" id="IPR008949">
    <property type="entry name" value="Isoprenoid_synthase_dom_sf"/>
</dbReference>
<protein>
    <submittedName>
        <fullName evidence="3">Trichodiene synthase-domain-containing protein</fullName>
    </submittedName>
</protein>
<dbReference type="Proteomes" id="UP000813824">
    <property type="component" value="Unassembled WGS sequence"/>
</dbReference>
<evidence type="ECO:0000313" key="3">
    <source>
        <dbReference type="EMBL" id="KAH8100283.1"/>
    </source>
</evidence>
<evidence type="ECO:0000256" key="2">
    <source>
        <dbReference type="ARBA" id="ARBA00023239"/>
    </source>
</evidence>
<dbReference type="GO" id="GO:0016838">
    <property type="term" value="F:carbon-oxygen lyase activity, acting on phosphates"/>
    <property type="evidence" value="ECO:0007669"/>
    <property type="project" value="InterPro"/>
</dbReference>
<sequence>MSLPTTKKDMIAVGPIRDVLVDFFERLGISNRLSTKGIDPALGKRFNDLTREWDLDLAPHHFQKFAALGLNMGTMAYRHTPIDVQMAISIYTTLGIMVDEDIMTIQTICEFPRRLFGGRVQPHPILARFAECLASMHEHFSPYSANAITTNTVDFVSAEMLVRGEGGPDVKGSAGSAYADYIRLKNGLGETYAAFVWPRAMFPETKRYVRTFPYISEFACYGNDLYSFYKEEIVGETENYVSQHAAARGQPSVKSLQDIADKLVEIDSRVREILGDGPEKKAWESFIIGYAEFHLHTPRYRLKEIIPEFCP</sequence>
<comment type="caution">
    <text evidence="3">The sequence shown here is derived from an EMBL/GenBank/DDBJ whole genome shotgun (WGS) entry which is preliminary data.</text>
</comment>